<dbReference type="SMART" id="SM00355">
    <property type="entry name" value="ZnF_C2H2"/>
    <property type="match status" value="3"/>
</dbReference>
<keyword evidence="4" id="KW-1185">Reference proteome</keyword>
<name>A0A7C8MPE1_9PEZI</name>
<feature type="compositionally biased region" description="Acidic residues" evidence="1">
    <location>
        <begin position="564"/>
        <end position="577"/>
    </location>
</feature>
<dbReference type="PANTHER" id="PTHR23225">
    <property type="entry name" value="ZINC FINGER PROTEIN"/>
    <property type="match status" value="1"/>
</dbReference>
<dbReference type="InterPro" id="IPR039970">
    <property type="entry name" value="TF_Grauzone"/>
</dbReference>
<dbReference type="OrthoDB" id="5388486at2759"/>
<dbReference type="GO" id="GO:0003700">
    <property type="term" value="F:DNA-binding transcription factor activity"/>
    <property type="evidence" value="ECO:0007669"/>
    <property type="project" value="InterPro"/>
</dbReference>
<comment type="caution">
    <text evidence="3">The sequence shown here is derived from an EMBL/GenBank/DDBJ whole genome shotgun (WGS) entry which is preliminary data.</text>
</comment>
<feature type="domain" description="C2H2-type" evidence="2">
    <location>
        <begin position="315"/>
        <end position="339"/>
    </location>
</feature>
<feature type="compositionally biased region" description="Acidic residues" evidence="1">
    <location>
        <begin position="220"/>
        <end position="230"/>
    </location>
</feature>
<organism evidence="3 4">
    <name type="scientific">Xylaria multiplex</name>
    <dbReference type="NCBI Taxonomy" id="323545"/>
    <lineage>
        <taxon>Eukaryota</taxon>
        <taxon>Fungi</taxon>
        <taxon>Dikarya</taxon>
        <taxon>Ascomycota</taxon>
        <taxon>Pezizomycotina</taxon>
        <taxon>Sordariomycetes</taxon>
        <taxon>Xylariomycetidae</taxon>
        <taxon>Xylariales</taxon>
        <taxon>Xylariaceae</taxon>
        <taxon>Xylaria</taxon>
    </lineage>
</organism>
<feature type="domain" description="C2H2-type" evidence="2">
    <location>
        <begin position="343"/>
        <end position="370"/>
    </location>
</feature>
<feature type="region of interest" description="Disordered" evidence="1">
    <location>
        <begin position="553"/>
        <end position="577"/>
    </location>
</feature>
<evidence type="ECO:0000313" key="3">
    <source>
        <dbReference type="EMBL" id="KAF2964927.1"/>
    </source>
</evidence>
<dbReference type="EMBL" id="WUBL01000131">
    <property type="protein sequence ID" value="KAF2964927.1"/>
    <property type="molecule type" value="Genomic_DNA"/>
</dbReference>
<dbReference type="PANTHER" id="PTHR23225:SF2">
    <property type="entry name" value="AT09679P-RELATED"/>
    <property type="match status" value="1"/>
</dbReference>
<evidence type="ECO:0000256" key="1">
    <source>
        <dbReference type="SAM" id="MobiDB-lite"/>
    </source>
</evidence>
<dbReference type="InParanoid" id="A0A7C8MPE1"/>
<evidence type="ECO:0000259" key="2">
    <source>
        <dbReference type="SMART" id="SM00355"/>
    </source>
</evidence>
<dbReference type="InterPro" id="IPR013087">
    <property type="entry name" value="Znf_C2H2_type"/>
</dbReference>
<proteinExistence type="predicted"/>
<gene>
    <name evidence="3" type="ORF">GQX73_g8639</name>
</gene>
<reference evidence="3 4" key="1">
    <citation type="submission" date="2019-12" db="EMBL/GenBank/DDBJ databases">
        <title>Draft genome sequence of the ascomycete Xylaria multiplex DSM 110363.</title>
        <authorList>
            <person name="Buettner E."/>
            <person name="Kellner H."/>
        </authorList>
    </citation>
    <scope>NUCLEOTIDE SEQUENCE [LARGE SCALE GENOMIC DNA]</scope>
    <source>
        <strain evidence="3 4">DSM 110363</strain>
    </source>
</reference>
<accession>A0A7C8MPE1</accession>
<dbReference type="Proteomes" id="UP000481858">
    <property type="component" value="Unassembled WGS sequence"/>
</dbReference>
<sequence>MAYPHAPYATDSSSYPLYTGLSMDPEIKRSVSPTSTDESWNVNRYLTDKTPFLLYQSMDPVTSGIVPPFPTAQFQRAGSPSYTNSSSTCSSGYSPPGEAEYCHIRSPPTPSDAPLLSQYEGWNSHHSQVYEFIGLADGCVNPGDVNPMQDFSINFYEDDAQRFDFATRTSSMSSDGSIVDRKVWNEEEIFQQPRCSSLDTSIVKEEICIPDAIESHPPLEDDAELEDDPESPYLKTEPNEEEEEDDDNDDGDGEYSPHEKSKNVPTKSARNTKSHKRRNTSQSSSDTKRSKTTIEGTLAVRPGAKPSLQGAKGQFNCPDCLKVTFKDRTGLDNHIKKQHTRPFTCIFEFAGCRSTFASKNEWKRHCASQHIVLQYWVCQQDACAQVSNKLTVPKKSSGSGRRRVDCPRHPVAYPSSLPNGTIFNRKDLYTQHLRRMHVPAHLKNKVKSKTHVPEWEDEQRRHQDEAIRTRCQLPTHMLCPAPGCNVQFDGTNAWDERMEHVAKHLEKAAAGTEPPVQFGGETDCTLVDWATSPAIGILRRGDKGRWALQNPLKATGYPVSPIATDDDEDADAEGEDE</sequence>
<feature type="compositionally biased region" description="Acidic residues" evidence="1">
    <location>
        <begin position="239"/>
        <end position="253"/>
    </location>
</feature>
<dbReference type="Gene3D" id="3.30.160.60">
    <property type="entry name" value="Classic Zinc Finger"/>
    <property type="match status" value="1"/>
</dbReference>
<evidence type="ECO:0000313" key="4">
    <source>
        <dbReference type="Proteomes" id="UP000481858"/>
    </source>
</evidence>
<feature type="domain" description="C2H2-type" evidence="2">
    <location>
        <begin position="477"/>
        <end position="504"/>
    </location>
</feature>
<feature type="region of interest" description="Disordered" evidence="1">
    <location>
        <begin position="213"/>
        <end position="311"/>
    </location>
</feature>
<feature type="compositionally biased region" description="Basic residues" evidence="1">
    <location>
        <begin position="270"/>
        <end position="279"/>
    </location>
</feature>
<dbReference type="AlphaFoldDB" id="A0A7C8MPE1"/>
<protein>
    <recommendedName>
        <fullName evidence="2">C2H2-type domain-containing protein</fullName>
    </recommendedName>
</protein>